<organism evidence="2">
    <name type="scientific">Timspurckia oligopyrenoides</name>
    <dbReference type="NCBI Taxonomy" id="708627"/>
    <lineage>
        <taxon>Eukaryota</taxon>
        <taxon>Rhodophyta</taxon>
        <taxon>Bangiophyceae</taxon>
        <taxon>Porphyridiales</taxon>
        <taxon>Porphyridiaceae</taxon>
        <taxon>Timspurckia</taxon>
    </lineage>
</organism>
<evidence type="ECO:0000313" key="2">
    <source>
        <dbReference type="EMBL" id="CAD8819672.1"/>
    </source>
</evidence>
<reference evidence="2" key="1">
    <citation type="submission" date="2021-01" db="EMBL/GenBank/DDBJ databases">
        <authorList>
            <person name="Corre E."/>
            <person name="Pelletier E."/>
            <person name="Niang G."/>
            <person name="Scheremetjew M."/>
            <person name="Finn R."/>
            <person name="Kale V."/>
            <person name="Holt S."/>
            <person name="Cochrane G."/>
            <person name="Meng A."/>
            <person name="Brown T."/>
            <person name="Cohen L."/>
        </authorList>
    </citation>
    <scope>NUCLEOTIDE SEQUENCE</scope>
    <source>
        <strain evidence="2">CCMP3278</strain>
    </source>
</reference>
<proteinExistence type="predicted"/>
<name>A0A7S0ZEY5_9RHOD</name>
<dbReference type="EMBL" id="HBFP01005713">
    <property type="protein sequence ID" value="CAD8819672.1"/>
    <property type="molecule type" value="Transcribed_RNA"/>
</dbReference>
<accession>A0A7S0ZEY5</accession>
<dbReference type="AlphaFoldDB" id="A0A7S0ZEY5"/>
<sequence>MECFVSGFPAKMKTGGHRMDRKSAIRHGTVSMLIHPNKNLRKIEHLEIDKPPKKYIWNEKAFGSLKPGTAGDNFPLETIAEVWKGMQLQEFDRDEVAAEITDPDEDFLEMIAASGRLVLRTSNDDEVDEEYEKIRAGITEEDLDFDGEEEEALSYYTRSENGASLGQDPYQAEYGYTYDGAGNY</sequence>
<protein>
    <submittedName>
        <fullName evidence="2">Uncharacterized protein</fullName>
    </submittedName>
</protein>
<evidence type="ECO:0000256" key="1">
    <source>
        <dbReference type="SAM" id="MobiDB-lite"/>
    </source>
</evidence>
<feature type="region of interest" description="Disordered" evidence="1">
    <location>
        <begin position="157"/>
        <end position="184"/>
    </location>
</feature>
<gene>
    <name evidence="2" type="ORF">TOLI1172_LOCUS4061</name>
</gene>